<protein>
    <recommendedName>
        <fullName evidence="5">Thioredoxin domain-containing protein</fullName>
    </recommendedName>
</protein>
<organism evidence="6 7">
    <name type="scientific">Belliella aquatica</name>
    <dbReference type="NCBI Taxonomy" id="1323734"/>
    <lineage>
        <taxon>Bacteria</taxon>
        <taxon>Pseudomonadati</taxon>
        <taxon>Bacteroidota</taxon>
        <taxon>Cytophagia</taxon>
        <taxon>Cytophagales</taxon>
        <taxon>Cyclobacteriaceae</taxon>
        <taxon>Belliella</taxon>
    </lineage>
</organism>
<dbReference type="PANTHER" id="PTHR42852">
    <property type="entry name" value="THIOL:DISULFIDE INTERCHANGE PROTEIN DSBE"/>
    <property type="match status" value="1"/>
</dbReference>
<dbReference type="SUPFAM" id="SSF52833">
    <property type="entry name" value="Thioredoxin-like"/>
    <property type="match status" value="1"/>
</dbReference>
<dbReference type="RefSeq" id="WP_188440161.1">
    <property type="nucleotide sequence ID" value="NZ_BMFD01000002.1"/>
</dbReference>
<evidence type="ECO:0000259" key="5">
    <source>
        <dbReference type="PROSITE" id="PS51352"/>
    </source>
</evidence>
<dbReference type="InterPro" id="IPR013740">
    <property type="entry name" value="Redoxin"/>
</dbReference>
<feature type="signal peptide" evidence="4">
    <location>
        <begin position="1"/>
        <end position="20"/>
    </location>
</feature>
<evidence type="ECO:0000313" key="7">
    <source>
        <dbReference type="Proteomes" id="UP000635885"/>
    </source>
</evidence>
<sequence>MKNKPILLLLFNLLTYSAICQEEFKPLTQGDTLPDFIYDKVLYHPDDELMLSDYKGGLLILDFWATWCAPCVASFPKLDSLDRAFGDKLTILPVTYQGKEEVEKLFTRLPKLKTIRKPMIYEDQFLRFILPHQLLPHYVWISPEGTLLAEVGSDQMNFESIQNYLESGILPTQRTKKVVTISDDTPLDEKDAVYKVIMTDYQESRKTIYRYFPKAENGGSRIIASNISPYMYFRIAFKDPNTKKMFPNSQIKVELSNPEMFTTEATGEGGLQWEMQHAKCLQIDFPPSLKDQEQEILQQEVKRMFPYAKPVLEKTEGKAYSLYFMGDSPNFIGDGGESYSEFDFSGFTVRNAAMGYIVNNLSSKYLQHLDGPILNKTGITELVNISIEANLSDLEAINKALEPYSLELREELVEINMLKIVDSNLTKLSKY</sequence>
<dbReference type="Gene3D" id="3.40.30.10">
    <property type="entry name" value="Glutaredoxin"/>
    <property type="match status" value="1"/>
</dbReference>
<evidence type="ECO:0000256" key="2">
    <source>
        <dbReference type="ARBA" id="ARBA00022748"/>
    </source>
</evidence>
<keyword evidence="4" id="KW-0732">Signal</keyword>
<keyword evidence="2" id="KW-0201">Cytochrome c-type biogenesis</keyword>
<feature type="chain" id="PRO_5047123819" description="Thioredoxin domain-containing protein" evidence="4">
    <location>
        <begin position="21"/>
        <end position="431"/>
    </location>
</feature>
<reference evidence="7" key="1">
    <citation type="journal article" date="2019" name="Int. J. Syst. Evol. Microbiol.">
        <title>The Global Catalogue of Microorganisms (GCM) 10K type strain sequencing project: providing services to taxonomists for standard genome sequencing and annotation.</title>
        <authorList>
            <consortium name="The Broad Institute Genomics Platform"/>
            <consortium name="The Broad Institute Genome Sequencing Center for Infectious Disease"/>
            <person name="Wu L."/>
            <person name="Ma J."/>
        </authorList>
    </citation>
    <scope>NUCLEOTIDE SEQUENCE [LARGE SCALE GENOMIC DNA]</scope>
    <source>
        <strain evidence="7">CGMCC 1.12479</strain>
    </source>
</reference>
<evidence type="ECO:0000313" key="6">
    <source>
        <dbReference type="EMBL" id="GGC32378.1"/>
    </source>
</evidence>
<dbReference type="Pfam" id="PF08534">
    <property type="entry name" value="Redoxin"/>
    <property type="match status" value="1"/>
</dbReference>
<dbReference type="InterPro" id="IPR050553">
    <property type="entry name" value="Thioredoxin_ResA/DsbE_sf"/>
</dbReference>
<dbReference type="InterPro" id="IPR013766">
    <property type="entry name" value="Thioredoxin_domain"/>
</dbReference>
<comment type="subcellular location">
    <subcellularLocation>
        <location evidence="1">Cell envelope</location>
    </subcellularLocation>
</comment>
<dbReference type="PANTHER" id="PTHR42852:SF13">
    <property type="entry name" value="PROTEIN DIPZ"/>
    <property type="match status" value="1"/>
</dbReference>
<comment type="caution">
    <text evidence="6">The sequence shown here is derived from an EMBL/GenBank/DDBJ whole genome shotgun (WGS) entry which is preliminary data.</text>
</comment>
<evidence type="ECO:0000256" key="1">
    <source>
        <dbReference type="ARBA" id="ARBA00004196"/>
    </source>
</evidence>
<evidence type="ECO:0000256" key="3">
    <source>
        <dbReference type="ARBA" id="ARBA00023284"/>
    </source>
</evidence>
<keyword evidence="3" id="KW-0676">Redox-active center</keyword>
<gene>
    <name evidence="6" type="ORF">GCM10010993_09190</name>
</gene>
<dbReference type="InterPro" id="IPR036249">
    <property type="entry name" value="Thioredoxin-like_sf"/>
</dbReference>
<name>A0ABQ1M036_9BACT</name>
<accession>A0ABQ1M036</accession>
<dbReference type="InterPro" id="IPR017937">
    <property type="entry name" value="Thioredoxin_CS"/>
</dbReference>
<keyword evidence="7" id="KW-1185">Reference proteome</keyword>
<dbReference type="EMBL" id="BMFD01000002">
    <property type="protein sequence ID" value="GGC32378.1"/>
    <property type="molecule type" value="Genomic_DNA"/>
</dbReference>
<proteinExistence type="predicted"/>
<dbReference type="Proteomes" id="UP000635885">
    <property type="component" value="Unassembled WGS sequence"/>
</dbReference>
<dbReference type="CDD" id="cd02966">
    <property type="entry name" value="TlpA_like_family"/>
    <property type="match status" value="1"/>
</dbReference>
<evidence type="ECO:0000256" key="4">
    <source>
        <dbReference type="SAM" id="SignalP"/>
    </source>
</evidence>
<dbReference type="PROSITE" id="PS51352">
    <property type="entry name" value="THIOREDOXIN_2"/>
    <property type="match status" value="1"/>
</dbReference>
<dbReference type="PROSITE" id="PS00194">
    <property type="entry name" value="THIOREDOXIN_1"/>
    <property type="match status" value="1"/>
</dbReference>
<feature type="domain" description="Thioredoxin" evidence="5">
    <location>
        <begin position="27"/>
        <end position="170"/>
    </location>
</feature>